<feature type="transmembrane region" description="Helical" evidence="2">
    <location>
        <begin position="12"/>
        <end position="37"/>
    </location>
</feature>
<dbReference type="InterPro" id="IPR003869">
    <property type="entry name" value="Polysac_CapD-like"/>
</dbReference>
<evidence type="ECO:0000313" key="4">
    <source>
        <dbReference type="EMBL" id="GGC23065.1"/>
    </source>
</evidence>
<evidence type="ECO:0000256" key="2">
    <source>
        <dbReference type="SAM" id="Phobius"/>
    </source>
</evidence>
<dbReference type="PANTHER" id="PTHR43318">
    <property type="entry name" value="UDP-N-ACETYLGLUCOSAMINE 4,6-DEHYDRATASE"/>
    <property type="match status" value="1"/>
</dbReference>
<dbReference type="EMBL" id="BMIK01000003">
    <property type="protein sequence ID" value="GGC23065.1"/>
    <property type="molecule type" value="Genomic_DNA"/>
</dbReference>
<reference evidence="5" key="1">
    <citation type="journal article" date="2019" name="Int. J. Syst. Evol. Microbiol.">
        <title>The Global Catalogue of Microorganisms (GCM) 10K type strain sequencing project: providing services to taxonomists for standard genome sequencing and annotation.</title>
        <authorList>
            <consortium name="The Broad Institute Genomics Platform"/>
            <consortium name="The Broad Institute Genome Sequencing Center for Infectious Disease"/>
            <person name="Wu L."/>
            <person name="Ma J."/>
        </authorList>
    </citation>
    <scope>NUCLEOTIDE SEQUENCE [LARGE SCALE GENOMIC DNA]</scope>
    <source>
        <strain evidence="5">CGMCC 1.15342</strain>
    </source>
</reference>
<comment type="similarity">
    <text evidence="1">Belongs to the polysaccharide synthase family.</text>
</comment>
<dbReference type="SUPFAM" id="SSF51735">
    <property type="entry name" value="NAD(P)-binding Rossmann-fold domains"/>
    <property type="match status" value="2"/>
</dbReference>
<keyword evidence="2" id="KW-0472">Membrane</keyword>
<dbReference type="Pfam" id="PF13727">
    <property type="entry name" value="CoA_binding_3"/>
    <property type="match status" value="1"/>
</dbReference>
<gene>
    <name evidence="4" type="ORF">GCM10011386_13700</name>
</gene>
<feature type="transmembrane region" description="Helical" evidence="2">
    <location>
        <begin position="114"/>
        <end position="138"/>
    </location>
</feature>
<comment type="caution">
    <text evidence="4">The sequence shown here is derived from an EMBL/GenBank/DDBJ whole genome shotgun (WGS) entry which is preliminary data.</text>
</comment>
<feature type="transmembrane region" description="Helical" evidence="2">
    <location>
        <begin position="81"/>
        <end position="102"/>
    </location>
</feature>
<feature type="transmembrane region" description="Helical" evidence="2">
    <location>
        <begin position="49"/>
        <end position="69"/>
    </location>
</feature>
<keyword evidence="2" id="KW-1133">Transmembrane helix</keyword>
<sequence length="642" mass="72921">MFDKFNIVPRWIIFTLDLCCSAFALFFATLLLNSFTYDTIHSADFNRELLVVLFVSAVVFYRLKMYAGIVRYTSALDSVRILSSVALCVIILFLLNTVLVALNRPPLLSNSLLIAYGLMNFLLLITYRSTVKLFFLYIKNMKVNRRQIVIYGAGDVGIAAKRTLDHDHTSNKVVVGFIDDNFQKVGKIIDGVRIYHTDYFEQLAKQDKVDEVIISSHNIPIEKKASIVDFCLERNIKVLTMPPVHRLINGEVTPNQIQKMRIEDLLEREPIKINNQSIRQQLSGKRILVTGAAGSIGSEIARQLGKYAPQMIILNDQAETPLHELQLELEDLQKNQVYHAFIGDIRDQDRMEALFKTFKPHYVYHAAAYKHVPMMENHPVEAVRTNIMGTRLLARLAVAYGVEKFVMISTDKAVNPTNVMGASKRIAEIYVQTYFQHLSQREVLLGNGNDAYTRFITTRFGNVLGSNGSVIPRFKAQIEKGGPVTVTHPEITRFFMTIPEACQLVLEAGSMGNGGEIYVFDMGKSVKIVELANKMIKLSGLVPNKDINIQYSGLRPGEKLYEELLNDLENTLPTHHHKIMIAKVREYDFDGVEARIDQLINLTKNQNEREIVLKMKELVPEFKSNNSIFEELDKKTKNGINL</sequence>
<evidence type="ECO:0000256" key="1">
    <source>
        <dbReference type="ARBA" id="ARBA00007430"/>
    </source>
</evidence>
<organism evidence="4 5">
    <name type="scientific">Parapedobacter defluvii</name>
    <dbReference type="NCBI Taxonomy" id="2045106"/>
    <lineage>
        <taxon>Bacteria</taxon>
        <taxon>Pseudomonadati</taxon>
        <taxon>Bacteroidota</taxon>
        <taxon>Sphingobacteriia</taxon>
        <taxon>Sphingobacteriales</taxon>
        <taxon>Sphingobacteriaceae</taxon>
        <taxon>Parapedobacter</taxon>
    </lineage>
</organism>
<dbReference type="RefSeq" id="WP_188748877.1">
    <property type="nucleotide sequence ID" value="NZ_BMIK01000003.1"/>
</dbReference>
<proteinExistence type="inferred from homology"/>
<dbReference type="Gene3D" id="3.40.50.720">
    <property type="entry name" value="NAD(P)-binding Rossmann-like Domain"/>
    <property type="match status" value="2"/>
</dbReference>
<accession>A0ABQ1LEP6</accession>
<dbReference type="PANTHER" id="PTHR43318:SF1">
    <property type="entry name" value="POLYSACCHARIDE BIOSYNTHESIS PROTEIN EPSC-RELATED"/>
    <property type="match status" value="1"/>
</dbReference>
<dbReference type="InterPro" id="IPR051203">
    <property type="entry name" value="Polysaccharide_Synthase-Rel"/>
</dbReference>
<evidence type="ECO:0000259" key="3">
    <source>
        <dbReference type="Pfam" id="PF02719"/>
    </source>
</evidence>
<dbReference type="InterPro" id="IPR036291">
    <property type="entry name" value="NAD(P)-bd_dom_sf"/>
</dbReference>
<protein>
    <submittedName>
        <fullName evidence="4">Capsular polysaccharide biosynthesis protein</fullName>
    </submittedName>
</protein>
<feature type="domain" description="Polysaccharide biosynthesis protein CapD-like" evidence="3">
    <location>
        <begin position="287"/>
        <end position="583"/>
    </location>
</feature>
<evidence type="ECO:0000313" key="5">
    <source>
        <dbReference type="Proteomes" id="UP000597338"/>
    </source>
</evidence>
<dbReference type="Proteomes" id="UP000597338">
    <property type="component" value="Unassembled WGS sequence"/>
</dbReference>
<name>A0ABQ1LEP6_9SPHI</name>
<keyword evidence="2" id="KW-0812">Transmembrane</keyword>
<keyword evidence="5" id="KW-1185">Reference proteome</keyword>
<dbReference type="CDD" id="cd05237">
    <property type="entry name" value="UDP_invert_4-6DH_SDR_e"/>
    <property type="match status" value="1"/>
</dbReference>
<dbReference type="Pfam" id="PF02719">
    <property type="entry name" value="Polysacc_synt_2"/>
    <property type="match status" value="1"/>
</dbReference>